<evidence type="ECO:0000313" key="3">
    <source>
        <dbReference type="Proteomes" id="UP000717996"/>
    </source>
</evidence>
<feature type="compositionally biased region" description="Basic and acidic residues" evidence="1">
    <location>
        <begin position="45"/>
        <end position="71"/>
    </location>
</feature>
<reference evidence="2" key="1">
    <citation type="journal article" date="2020" name="Microb. Genom.">
        <title>Genetic diversity of clinical and environmental Mucorales isolates obtained from an investigation of mucormycosis cases among solid organ transplant recipients.</title>
        <authorList>
            <person name="Nguyen M.H."/>
            <person name="Kaul D."/>
            <person name="Muto C."/>
            <person name="Cheng S.J."/>
            <person name="Richter R.A."/>
            <person name="Bruno V.M."/>
            <person name="Liu G."/>
            <person name="Beyhan S."/>
            <person name="Sundermann A.J."/>
            <person name="Mounaud S."/>
            <person name="Pasculle A.W."/>
            <person name="Nierman W.C."/>
            <person name="Driscoll E."/>
            <person name="Cumbie R."/>
            <person name="Clancy C.J."/>
            <person name="Dupont C.L."/>
        </authorList>
    </citation>
    <scope>NUCLEOTIDE SEQUENCE</scope>
    <source>
        <strain evidence="2">GL16</strain>
    </source>
</reference>
<evidence type="ECO:0000313" key="2">
    <source>
        <dbReference type="EMBL" id="KAG1544869.1"/>
    </source>
</evidence>
<dbReference type="AlphaFoldDB" id="A0A9P6YCJ2"/>
<feature type="region of interest" description="Disordered" evidence="1">
    <location>
        <begin position="40"/>
        <end position="71"/>
    </location>
</feature>
<protein>
    <submittedName>
        <fullName evidence="2">Uncharacterized protein</fullName>
    </submittedName>
</protein>
<comment type="caution">
    <text evidence="2">The sequence shown here is derived from an EMBL/GenBank/DDBJ whole genome shotgun (WGS) entry which is preliminary data.</text>
</comment>
<proteinExistence type="predicted"/>
<dbReference type="Proteomes" id="UP000717996">
    <property type="component" value="Unassembled WGS sequence"/>
</dbReference>
<name>A0A9P6YCJ2_RHIOR</name>
<sequence length="71" mass="8188">MSNPTVYKFIYESIADATQVDNSVEEMGLESEYKEQLSAAARKAGSNERTARNMLKKYEDDDEYKRCDDTH</sequence>
<accession>A0A9P6YCJ2</accession>
<evidence type="ECO:0000256" key="1">
    <source>
        <dbReference type="SAM" id="MobiDB-lite"/>
    </source>
</evidence>
<gene>
    <name evidence="2" type="ORF">G6F51_005801</name>
</gene>
<dbReference type="EMBL" id="JAANIT010000737">
    <property type="protein sequence ID" value="KAG1544869.1"/>
    <property type="molecule type" value="Genomic_DNA"/>
</dbReference>
<organism evidence="2 3">
    <name type="scientific">Rhizopus oryzae</name>
    <name type="common">Mucormycosis agent</name>
    <name type="synonym">Rhizopus arrhizus var. delemar</name>
    <dbReference type="NCBI Taxonomy" id="64495"/>
    <lineage>
        <taxon>Eukaryota</taxon>
        <taxon>Fungi</taxon>
        <taxon>Fungi incertae sedis</taxon>
        <taxon>Mucoromycota</taxon>
        <taxon>Mucoromycotina</taxon>
        <taxon>Mucoromycetes</taxon>
        <taxon>Mucorales</taxon>
        <taxon>Mucorineae</taxon>
        <taxon>Rhizopodaceae</taxon>
        <taxon>Rhizopus</taxon>
    </lineage>
</organism>
<dbReference type="OrthoDB" id="2369075at2759"/>